<name>A0ABS2EL39_9FIRM</name>
<proteinExistence type="predicted"/>
<dbReference type="RefSeq" id="WP_204864834.1">
    <property type="nucleotide sequence ID" value="NZ_JACJKH010000110.1"/>
</dbReference>
<sequence length="50" mass="5547">MMTNKEILRTAMEQSAIDANCQPEWQNALSEGRKELDVLGVGAYDSDGIF</sequence>
<evidence type="ECO:0000313" key="2">
    <source>
        <dbReference type="Proteomes" id="UP000775686"/>
    </source>
</evidence>
<accession>A0ABS2EL39</accession>
<keyword evidence="2" id="KW-1185">Reference proteome</keyword>
<protein>
    <submittedName>
        <fullName evidence="1">Uncharacterized protein</fullName>
    </submittedName>
</protein>
<comment type="caution">
    <text evidence="1">The sequence shown here is derived from an EMBL/GenBank/DDBJ whole genome shotgun (WGS) entry which is preliminary data.</text>
</comment>
<gene>
    <name evidence="1" type="ORF">H6A32_15845</name>
</gene>
<evidence type="ECO:0000313" key="1">
    <source>
        <dbReference type="EMBL" id="MBM6745716.1"/>
    </source>
</evidence>
<organism evidence="1 2">
    <name type="scientific">Drancourtella massiliensis</name>
    <dbReference type="NCBI Taxonomy" id="1632013"/>
    <lineage>
        <taxon>Bacteria</taxon>
        <taxon>Bacillati</taxon>
        <taxon>Bacillota</taxon>
        <taxon>Clostridia</taxon>
        <taxon>Eubacteriales</taxon>
        <taxon>Oscillospiraceae</taxon>
        <taxon>Drancourtella</taxon>
    </lineage>
</organism>
<reference evidence="1 2" key="1">
    <citation type="journal article" date="2021" name="Sci. Rep.">
        <title>The distribution of antibiotic resistance genes in chicken gut microbiota commensals.</title>
        <authorList>
            <person name="Juricova H."/>
            <person name="Matiasovicova J."/>
            <person name="Kubasova T."/>
            <person name="Cejkova D."/>
            <person name="Rychlik I."/>
        </authorList>
    </citation>
    <scope>NUCLEOTIDE SEQUENCE [LARGE SCALE GENOMIC DNA]</scope>
    <source>
        <strain evidence="1 2">An770</strain>
    </source>
</reference>
<dbReference type="Proteomes" id="UP000775686">
    <property type="component" value="Unassembled WGS sequence"/>
</dbReference>
<dbReference type="EMBL" id="JACJKH010000110">
    <property type="protein sequence ID" value="MBM6745716.1"/>
    <property type="molecule type" value="Genomic_DNA"/>
</dbReference>